<keyword evidence="2" id="KW-1185">Reference proteome</keyword>
<dbReference type="Proteomes" id="UP001183881">
    <property type="component" value="Unassembled WGS sequence"/>
</dbReference>
<comment type="caution">
    <text evidence="1">The sequence shown here is derived from an EMBL/GenBank/DDBJ whole genome shotgun (WGS) entry which is preliminary data.</text>
</comment>
<evidence type="ECO:0000313" key="1">
    <source>
        <dbReference type="EMBL" id="MDT0394199.1"/>
    </source>
</evidence>
<sequence length="179" mass="19030">MRCPTPTPPRVSRLLPDAVHQAVSRPGTAVVRLETTHDRKGALDGAWWPRSRDIAGELPGLVSALSEYLGPITRVGLDTDAWDELPTRLTIDGRVVRIDSFPVGDDTVLITRGSNDLFSLLVVPPHTAADAARAAMAAAVRAGSQTSAEQILIDTGTERVGPGHARAAALRHGRHEPGC</sequence>
<name>A0ABU2PT81_9ACTN</name>
<organism evidence="1 2">
    <name type="scientific">Streptomyces edwardsiae</name>
    <dbReference type="NCBI Taxonomy" id="3075527"/>
    <lineage>
        <taxon>Bacteria</taxon>
        <taxon>Bacillati</taxon>
        <taxon>Actinomycetota</taxon>
        <taxon>Actinomycetes</taxon>
        <taxon>Kitasatosporales</taxon>
        <taxon>Streptomycetaceae</taxon>
        <taxon>Streptomyces</taxon>
    </lineage>
</organism>
<proteinExistence type="predicted"/>
<accession>A0ABU2PT81</accession>
<evidence type="ECO:0000313" key="2">
    <source>
        <dbReference type="Proteomes" id="UP001183881"/>
    </source>
</evidence>
<dbReference type="Pfam" id="PF19457">
    <property type="entry name" value="DUF5994"/>
    <property type="match status" value="1"/>
</dbReference>
<dbReference type="RefSeq" id="WP_311641812.1">
    <property type="nucleotide sequence ID" value="NZ_JAVRFA010000004.1"/>
</dbReference>
<gene>
    <name evidence="1" type="ORF">RM705_05685</name>
</gene>
<reference evidence="2" key="1">
    <citation type="submission" date="2023-07" db="EMBL/GenBank/DDBJ databases">
        <title>30 novel species of actinomycetes from the DSMZ collection.</title>
        <authorList>
            <person name="Nouioui I."/>
        </authorList>
    </citation>
    <scope>NUCLEOTIDE SEQUENCE [LARGE SCALE GENOMIC DNA]</scope>
    <source>
        <strain evidence="2">DSM 41636</strain>
    </source>
</reference>
<dbReference type="EMBL" id="JAVRFA010000004">
    <property type="protein sequence ID" value="MDT0394199.1"/>
    <property type="molecule type" value="Genomic_DNA"/>
</dbReference>
<dbReference type="InterPro" id="IPR046036">
    <property type="entry name" value="DUF5994"/>
</dbReference>
<protein>
    <submittedName>
        <fullName evidence="1">DUF5994 family protein</fullName>
    </submittedName>
</protein>